<sequence length="351" mass="39732">MESVPRLLPEWVSQEAILLSWPDAKTDWADWLEEVQETYISLINKINTYSCPVILLARPDQIAQLQERLHPSAKVLLVPADYNDTWIRDYGFLTCDLGGHRYPVSYTFNGWGNKFDASKDNRVNCAYLADMCRKQITEYGLVLEGGALEINADGILLSTALCLSNPERNGEIRLSDYEKQFAEQLGARKTLILQNGHLEGDDTDGHIDTLVRFTHKNNLVIQSAFNRPEDSHFAGLAALVEECRTALPECEIFELPLPEIFNEDGDRLPASYANYLLSNKHVFAPIYGEPEDRLAIQTLEKAYPDYKVVPIDCRALIQQYGSLHCISMQVPTNTLKPEIIEQLHLGVSVYE</sequence>
<dbReference type="EMBL" id="AP027272">
    <property type="protein sequence ID" value="BDX05146.1"/>
    <property type="molecule type" value="Genomic_DNA"/>
</dbReference>
<accession>A0AA48KN53</accession>
<dbReference type="Pfam" id="PF04371">
    <property type="entry name" value="PAD_porph"/>
    <property type="match status" value="1"/>
</dbReference>
<dbReference type="GO" id="GO:0009446">
    <property type="term" value="P:putrescine biosynthetic process"/>
    <property type="evidence" value="ECO:0007669"/>
    <property type="project" value="InterPro"/>
</dbReference>
<dbReference type="KEGG" id="pmaw:MACH26_06670"/>
<reference evidence="2" key="1">
    <citation type="submission" date="2023-01" db="EMBL/GenBank/DDBJ databases">
        <title>Complete genome sequence of Planctobacterium marinum strain Dej080120_11.</title>
        <authorList>
            <person name="Ueki S."/>
            <person name="Maruyama F."/>
        </authorList>
    </citation>
    <scope>NUCLEOTIDE SEQUENCE</scope>
    <source>
        <strain evidence="2">Dej080120_11</strain>
    </source>
</reference>
<keyword evidence="3" id="KW-1185">Reference proteome</keyword>
<dbReference type="AlphaFoldDB" id="A0AA48KN53"/>
<evidence type="ECO:0008006" key="4">
    <source>
        <dbReference type="Google" id="ProtNLM"/>
    </source>
</evidence>
<protein>
    <recommendedName>
        <fullName evidence="4">Agmatine deiminase</fullName>
    </recommendedName>
</protein>
<name>A0AA48KN53_9ALTE</name>
<keyword evidence="1" id="KW-0378">Hydrolase</keyword>
<evidence type="ECO:0000313" key="3">
    <source>
        <dbReference type="Proteomes" id="UP001333710"/>
    </source>
</evidence>
<evidence type="ECO:0000256" key="1">
    <source>
        <dbReference type="ARBA" id="ARBA00022801"/>
    </source>
</evidence>
<proteinExistence type="predicted"/>
<dbReference type="GO" id="GO:0004668">
    <property type="term" value="F:protein-arginine deiminase activity"/>
    <property type="evidence" value="ECO:0007669"/>
    <property type="project" value="InterPro"/>
</dbReference>
<dbReference type="Gene3D" id="3.75.10.10">
    <property type="entry name" value="L-arginine/glycine Amidinotransferase, Chain A"/>
    <property type="match status" value="1"/>
</dbReference>
<dbReference type="GO" id="GO:0047632">
    <property type="term" value="F:agmatine deiminase activity"/>
    <property type="evidence" value="ECO:0007669"/>
    <property type="project" value="TreeGrafter"/>
</dbReference>
<gene>
    <name evidence="2" type="ORF">MACH26_06670</name>
</gene>
<evidence type="ECO:0000313" key="2">
    <source>
        <dbReference type="EMBL" id="BDX05146.1"/>
    </source>
</evidence>
<dbReference type="InterPro" id="IPR007466">
    <property type="entry name" value="Peptidyl-Arg-deiminase_porph"/>
</dbReference>
<dbReference type="PANTHER" id="PTHR31377:SF0">
    <property type="entry name" value="AGMATINE DEIMINASE-RELATED"/>
    <property type="match status" value="1"/>
</dbReference>
<dbReference type="Proteomes" id="UP001333710">
    <property type="component" value="Chromosome"/>
</dbReference>
<dbReference type="PANTHER" id="PTHR31377">
    <property type="entry name" value="AGMATINE DEIMINASE-RELATED"/>
    <property type="match status" value="1"/>
</dbReference>
<dbReference type="RefSeq" id="WP_338291111.1">
    <property type="nucleotide sequence ID" value="NZ_AP027272.1"/>
</dbReference>
<dbReference type="SUPFAM" id="SSF55909">
    <property type="entry name" value="Pentein"/>
    <property type="match status" value="1"/>
</dbReference>
<organism evidence="2 3">
    <name type="scientific">Planctobacterium marinum</name>
    <dbReference type="NCBI Taxonomy" id="1631968"/>
    <lineage>
        <taxon>Bacteria</taxon>
        <taxon>Pseudomonadati</taxon>
        <taxon>Pseudomonadota</taxon>
        <taxon>Gammaproteobacteria</taxon>
        <taxon>Alteromonadales</taxon>
        <taxon>Alteromonadaceae</taxon>
        <taxon>Planctobacterium</taxon>
    </lineage>
</organism>